<reference evidence="2 3" key="1">
    <citation type="submission" date="2016-05" db="EMBL/GenBank/DDBJ databases">
        <title>Genome sequencing reveals origins of a unique bacterial endosymbiosis in the earliest lineages of terrestrial Fungi.</title>
        <authorList>
            <consortium name="DOE Joint Genome Institute"/>
            <person name="Uehling J."/>
            <person name="Gryganskyi A."/>
            <person name="Hameed K."/>
            <person name="Tschaplinski T."/>
            <person name="Misztal P."/>
            <person name="Wu S."/>
            <person name="Desiro A."/>
            <person name="Vande Pol N."/>
            <person name="Du Z.-Y."/>
            <person name="Zienkiewicz A."/>
            <person name="Zienkiewicz K."/>
            <person name="Morin E."/>
            <person name="Tisserant E."/>
            <person name="Splivallo R."/>
            <person name="Hainaut M."/>
            <person name="Henrissat B."/>
            <person name="Ohm R."/>
            <person name="Kuo A."/>
            <person name="Yan J."/>
            <person name="Lipzen A."/>
            <person name="Nolan M."/>
            <person name="Labutti K."/>
            <person name="Barry K."/>
            <person name="Goldstein A."/>
            <person name="Labbe J."/>
            <person name="Schadt C."/>
            <person name="Tuskan G."/>
            <person name="Grigoriev I."/>
            <person name="Martin F."/>
            <person name="Vilgalys R."/>
            <person name="Bonito G."/>
        </authorList>
    </citation>
    <scope>NUCLEOTIDE SEQUENCE [LARGE SCALE GENOMIC DNA]</scope>
    <source>
        <strain evidence="2 3">AG-77</strain>
    </source>
</reference>
<evidence type="ECO:0000256" key="1">
    <source>
        <dbReference type="SAM" id="MobiDB-lite"/>
    </source>
</evidence>
<feature type="region of interest" description="Disordered" evidence="1">
    <location>
        <begin position="267"/>
        <end position="296"/>
    </location>
</feature>
<feature type="region of interest" description="Disordered" evidence="1">
    <location>
        <begin position="27"/>
        <end position="46"/>
    </location>
</feature>
<protein>
    <submittedName>
        <fullName evidence="2">Uncharacterized protein</fullName>
    </submittedName>
</protein>
<name>A0A197KHY0_9FUNG</name>
<dbReference type="EMBL" id="KV442011">
    <property type="protein sequence ID" value="OAQ36748.1"/>
    <property type="molecule type" value="Genomic_DNA"/>
</dbReference>
<evidence type="ECO:0000313" key="2">
    <source>
        <dbReference type="EMBL" id="OAQ36748.1"/>
    </source>
</evidence>
<dbReference type="Proteomes" id="UP000078512">
    <property type="component" value="Unassembled WGS sequence"/>
</dbReference>
<gene>
    <name evidence="2" type="ORF">K457DRAFT_12404</name>
</gene>
<sequence>MWNYALQLLSSLPHHCHFNFSDTDTHNNSPWNNNNSSNSSNRKGPRTTVTITTTVLDIPEILAEIFSYLDETAIRRSVVLVCRDWYLTSLPRLSVREVVWDDTRASSSNKEVDRVLARLPGAFGLCWYSRPDRRGGIEASEPWQRLVVAVQRDFEHRRQGRLCQGQERDRHRHRCLGGEGEGGLVFQNLQRLEFGGSIDLGLATRTLLPLLPSLTILELHTHARCSVSMGAILLACPLLEQVHVSSLSVGAVEVNWSWIPFGHVDGNNNKKDKDRNYSSKDRGKGDESSQQRHPSSLPLRSIILENTSIELSGLESLLSLTPDLQELKLIQLSAPRTNQQLSSERASSSTVTNVATFFPRLKDILKRHGITLNSFHFSLDNEPLLPTLDAAARLNEILKEICHPLANKWSFWTSADLPLFAYQSLVQIPNVVTTLELHSSKIGRCPMTGCKLHQYLCESPHLLHLKAPRTAFLVDHFDIHGLVNATIAAYEAGTETGTGTGAAGAGAGHGTTVVTTVTPSVSTPVPVPSTTSASTTPSPPIWKCRNLRTLHLAFRCNSQFQSNYYPPSLKLLHLRTRILFGYISHVLPDLRDLRMDTSFLDSAQFNVHEAKMYLAFEAKTGLVRPTINLDSGEVDYDDEQDVRRALVNLGFVQDIVDVMDELDPCPPRPPNLSVINKKGRQNRQLTEMLRQKFI</sequence>
<dbReference type="AlphaFoldDB" id="A0A197KHY0"/>
<keyword evidence="3" id="KW-1185">Reference proteome</keyword>
<dbReference type="OrthoDB" id="2436437at2759"/>
<dbReference type="Gene3D" id="1.20.1280.50">
    <property type="match status" value="1"/>
</dbReference>
<accession>A0A197KHY0</accession>
<feature type="compositionally biased region" description="Basic and acidic residues" evidence="1">
    <location>
        <begin position="268"/>
        <end position="290"/>
    </location>
</feature>
<proteinExistence type="predicted"/>
<organism evidence="2 3">
    <name type="scientific">Linnemannia elongata AG-77</name>
    <dbReference type="NCBI Taxonomy" id="1314771"/>
    <lineage>
        <taxon>Eukaryota</taxon>
        <taxon>Fungi</taxon>
        <taxon>Fungi incertae sedis</taxon>
        <taxon>Mucoromycota</taxon>
        <taxon>Mortierellomycotina</taxon>
        <taxon>Mortierellomycetes</taxon>
        <taxon>Mortierellales</taxon>
        <taxon>Mortierellaceae</taxon>
        <taxon>Linnemannia</taxon>
    </lineage>
</organism>
<evidence type="ECO:0000313" key="3">
    <source>
        <dbReference type="Proteomes" id="UP000078512"/>
    </source>
</evidence>